<keyword evidence="2" id="KW-1185">Reference proteome</keyword>
<dbReference type="EMBL" id="JACEIK010000218">
    <property type="protein sequence ID" value="MCD7452641.1"/>
    <property type="molecule type" value="Genomic_DNA"/>
</dbReference>
<proteinExistence type="predicted"/>
<protein>
    <submittedName>
        <fullName evidence="1">Uncharacterized protein</fullName>
    </submittedName>
</protein>
<reference evidence="1 2" key="1">
    <citation type="journal article" date="2021" name="BMC Genomics">
        <title>Datura genome reveals duplications of psychoactive alkaloid biosynthetic genes and high mutation rate following tissue culture.</title>
        <authorList>
            <person name="Rajewski A."/>
            <person name="Carter-House D."/>
            <person name="Stajich J."/>
            <person name="Litt A."/>
        </authorList>
    </citation>
    <scope>NUCLEOTIDE SEQUENCE [LARGE SCALE GENOMIC DNA]</scope>
    <source>
        <strain evidence="1">AR-01</strain>
    </source>
</reference>
<dbReference type="PANTHER" id="PTHR37909:SF1">
    <property type="entry name" value="S-ADENOSYL-L-METHIONINE-DEPENDENT METHYLTRANSFERASES SUPERFAMILY PROTEIN"/>
    <property type="match status" value="1"/>
</dbReference>
<gene>
    <name evidence="1" type="ORF">HAX54_017701</name>
</gene>
<evidence type="ECO:0000313" key="1">
    <source>
        <dbReference type="EMBL" id="MCD7452641.1"/>
    </source>
</evidence>
<comment type="caution">
    <text evidence="1">The sequence shown here is derived from an EMBL/GenBank/DDBJ whole genome shotgun (WGS) entry which is preliminary data.</text>
</comment>
<dbReference type="Proteomes" id="UP000823775">
    <property type="component" value="Unassembled WGS sequence"/>
</dbReference>
<accession>A0ABS8S0L3</accession>
<organism evidence="1 2">
    <name type="scientific">Datura stramonium</name>
    <name type="common">Jimsonweed</name>
    <name type="synonym">Common thornapple</name>
    <dbReference type="NCBI Taxonomy" id="4076"/>
    <lineage>
        <taxon>Eukaryota</taxon>
        <taxon>Viridiplantae</taxon>
        <taxon>Streptophyta</taxon>
        <taxon>Embryophyta</taxon>
        <taxon>Tracheophyta</taxon>
        <taxon>Spermatophyta</taxon>
        <taxon>Magnoliopsida</taxon>
        <taxon>eudicotyledons</taxon>
        <taxon>Gunneridae</taxon>
        <taxon>Pentapetalae</taxon>
        <taxon>asterids</taxon>
        <taxon>lamiids</taxon>
        <taxon>Solanales</taxon>
        <taxon>Solanaceae</taxon>
        <taxon>Solanoideae</taxon>
        <taxon>Datureae</taxon>
        <taxon>Datura</taxon>
    </lineage>
</organism>
<dbReference type="PANTHER" id="PTHR37909">
    <property type="entry name" value="S-ADENOSYL-L-METHIONINE-DEPENDENT METHYLTRANSFERASES SUPERFAMILY PROTEIN"/>
    <property type="match status" value="1"/>
</dbReference>
<name>A0ABS8S0L3_DATST</name>
<evidence type="ECO:0000313" key="2">
    <source>
        <dbReference type="Proteomes" id="UP000823775"/>
    </source>
</evidence>
<sequence length="152" mass="16959">MEIPSRKHESSPPLLHHHLRYSSRRISSLGLNLLPPAVHNAAVCRTANDAVIKGFTEADHNFGQRYVVRRFHHKTSAAKLWSVSSREHSVENFPPPRGQFPPEKNVVQANATESVVYMPFSSGSALEKLCEWGVFGELIEVDAGHDFTTCSI</sequence>